<dbReference type="Proteomes" id="UP000325315">
    <property type="component" value="Unassembled WGS sequence"/>
</dbReference>
<evidence type="ECO:0000256" key="6">
    <source>
        <dbReference type="ARBA" id="ARBA00022918"/>
    </source>
</evidence>
<gene>
    <name evidence="8" type="ORF">EPI10_019797</name>
</gene>
<evidence type="ECO:0000259" key="7">
    <source>
        <dbReference type="Pfam" id="PF17917"/>
    </source>
</evidence>
<reference evidence="9" key="1">
    <citation type="journal article" date="2019" name="Plant Biotechnol. J.">
        <title>Genome sequencing of the Australian wild diploid species Gossypium australe highlights disease resistance and delayed gland morphogenesis.</title>
        <authorList>
            <person name="Cai Y."/>
            <person name="Cai X."/>
            <person name="Wang Q."/>
            <person name="Wang P."/>
            <person name="Zhang Y."/>
            <person name="Cai C."/>
            <person name="Xu Y."/>
            <person name="Wang K."/>
            <person name="Zhou Z."/>
            <person name="Wang C."/>
            <person name="Geng S."/>
            <person name="Li B."/>
            <person name="Dong Q."/>
            <person name="Hou Y."/>
            <person name="Wang H."/>
            <person name="Ai P."/>
            <person name="Liu Z."/>
            <person name="Yi F."/>
            <person name="Sun M."/>
            <person name="An G."/>
            <person name="Cheng J."/>
            <person name="Zhang Y."/>
            <person name="Shi Q."/>
            <person name="Xie Y."/>
            <person name="Shi X."/>
            <person name="Chang Y."/>
            <person name="Huang F."/>
            <person name="Chen Y."/>
            <person name="Hong S."/>
            <person name="Mi L."/>
            <person name="Sun Q."/>
            <person name="Zhang L."/>
            <person name="Zhou B."/>
            <person name="Peng R."/>
            <person name="Zhang X."/>
            <person name="Liu F."/>
        </authorList>
    </citation>
    <scope>NUCLEOTIDE SEQUENCE [LARGE SCALE GENOMIC DNA]</scope>
    <source>
        <strain evidence="9">cv. PA1801</strain>
    </source>
</reference>
<evidence type="ECO:0000313" key="8">
    <source>
        <dbReference type="EMBL" id="KAA3479270.1"/>
    </source>
</evidence>
<dbReference type="OrthoDB" id="1738613at2759"/>
<evidence type="ECO:0000313" key="9">
    <source>
        <dbReference type="Proteomes" id="UP000325315"/>
    </source>
</evidence>
<dbReference type="PANTHER" id="PTHR34072:SF52">
    <property type="entry name" value="RIBONUCLEASE H"/>
    <property type="match status" value="1"/>
</dbReference>
<proteinExistence type="predicted"/>
<organism evidence="8 9">
    <name type="scientific">Gossypium australe</name>
    <dbReference type="NCBI Taxonomy" id="47621"/>
    <lineage>
        <taxon>Eukaryota</taxon>
        <taxon>Viridiplantae</taxon>
        <taxon>Streptophyta</taxon>
        <taxon>Embryophyta</taxon>
        <taxon>Tracheophyta</taxon>
        <taxon>Spermatophyta</taxon>
        <taxon>Magnoliopsida</taxon>
        <taxon>eudicotyledons</taxon>
        <taxon>Gunneridae</taxon>
        <taxon>Pentapetalae</taxon>
        <taxon>rosids</taxon>
        <taxon>malvids</taxon>
        <taxon>Malvales</taxon>
        <taxon>Malvaceae</taxon>
        <taxon>Malvoideae</taxon>
        <taxon>Gossypium</taxon>
    </lineage>
</organism>
<accession>A0A5B6WCD9</accession>
<feature type="domain" description="Reverse transcriptase RNase H-like" evidence="7">
    <location>
        <begin position="38"/>
        <end position="100"/>
    </location>
</feature>
<dbReference type="AlphaFoldDB" id="A0A5B6WCD9"/>
<evidence type="ECO:0000256" key="3">
    <source>
        <dbReference type="ARBA" id="ARBA00022722"/>
    </source>
</evidence>
<protein>
    <submittedName>
        <fullName evidence="8">CCHC-type integrase</fullName>
    </submittedName>
</protein>
<keyword evidence="1" id="KW-0808">Transferase</keyword>
<dbReference type="GO" id="GO:0004519">
    <property type="term" value="F:endonuclease activity"/>
    <property type="evidence" value="ECO:0007669"/>
    <property type="project" value="UniProtKB-KW"/>
</dbReference>
<dbReference type="Pfam" id="PF17917">
    <property type="entry name" value="RT_RNaseH"/>
    <property type="match status" value="1"/>
</dbReference>
<keyword evidence="9" id="KW-1185">Reference proteome</keyword>
<evidence type="ECO:0000256" key="4">
    <source>
        <dbReference type="ARBA" id="ARBA00022759"/>
    </source>
</evidence>
<dbReference type="CDD" id="cd09274">
    <property type="entry name" value="RNase_HI_RT_Ty3"/>
    <property type="match status" value="1"/>
</dbReference>
<keyword evidence="5" id="KW-0378">Hydrolase</keyword>
<dbReference type="PANTHER" id="PTHR34072">
    <property type="entry name" value="ENZYMATIC POLYPROTEIN-RELATED"/>
    <property type="match status" value="1"/>
</dbReference>
<comment type="caution">
    <text evidence="8">The sequence shown here is derived from an EMBL/GenBank/DDBJ whole genome shotgun (WGS) entry which is preliminary data.</text>
</comment>
<dbReference type="InterPro" id="IPR041373">
    <property type="entry name" value="RT_RNaseH"/>
</dbReference>
<dbReference type="GO" id="GO:0003964">
    <property type="term" value="F:RNA-directed DNA polymerase activity"/>
    <property type="evidence" value="ECO:0007669"/>
    <property type="project" value="UniProtKB-KW"/>
</dbReference>
<name>A0A5B6WCD9_9ROSI</name>
<dbReference type="GO" id="GO:0016787">
    <property type="term" value="F:hydrolase activity"/>
    <property type="evidence" value="ECO:0007669"/>
    <property type="project" value="UniProtKB-KW"/>
</dbReference>
<keyword evidence="4" id="KW-0255">Endonuclease</keyword>
<keyword evidence="3" id="KW-0540">Nuclease</keyword>
<dbReference type="InterPro" id="IPR043502">
    <property type="entry name" value="DNA/RNA_pol_sf"/>
</dbReference>
<evidence type="ECO:0000256" key="5">
    <source>
        <dbReference type="ARBA" id="ARBA00022801"/>
    </source>
</evidence>
<dbReference type="SUPFAM" id="SSF56672">
    <property type="entry name" value="DNA/RNA polymerases"/>
    <property type="match status" value="1"/>
</dbReference>
<sequence length="121" mass="14697">MTYSINSIFEEKSLWCTTMHLTLALDVCMQGGKVVAYYECNYLTHDLELALMVFAIKIWIHYLYGEKCYIYTDHKSPKYFLTHKELNLRQWRWIELLKDYDYVIEYYPKKFNIVINALSRK</sequence>
<evidence type="ECO:0000256" key="1">
    <source>
        <dbReference type="ARBA" id="ARBA00022679"/>
    </source>
</evidence>
<evidence type="ECO:0000256" key="2">
    <source>
        <dbReference type="ARBA" id="ARBA00022695"/>
    </source>
</evidence>
<dbReference type="EMBL" id="SMMG02000003">
    <property type="protein sequence ID" value="KAA3479270.1"/>
    <property type="molecule type" value="Genomic_DNA"/>
</dbReference>
<keyword evidence="2" id="KW-0548">Nucleotidyltransferase</keyword>
<keyword evidence="6" id="KW-0695">RNA-directed DNA polymerase</keyword>